<gene>
    <name evidence="1" type="ORF">pEaSNUABM2_00025</name>
</gene>
<protein>
    <submittedName>
        <fullName evidence="1">Uncharacterized protein</fullName>
    </submittedName>
</protein>
<organism evidence="1 2">
    <name type="scientific">Erwinia phage pEa_SNUABM_2</name>
    <dbReference type="NCBI Taxonomy" id="2869547"/>
    <lineage>
        <taxon>Viruses</taxon>
        <taxon>Duplodnaviria</taxon>
        <taxon>Heunggongvirae</taxon>
        <taxon>Uroviricota</taxon>
        <taxon>Caudoviricetes</taxon>
        <taxon>Alexandravirus</taxon>
        <taxon>Alexandravirus SNUABM2</taxon>
    </lineage>
</organism>
<sequence length="103" mass="11615">MQGPEGTNQKLVTILRAVTKELEKINSTAWYLSGESKDTCGVIDPFAIPDWSDEGLIKEIERRELQINERKRYIAGLNGGADGHRRTTDTQADAIYQRYCGKN</sequence>
<evidence type="ECO:0000313" key="1">
    <source>
        <dbReference type="EMBL" id="QZE59269.1"/>
    </source>
</evidence>
<keyword evidence="2" id="KW-1185">Reference proteome</keyword>
<dbReference type="Proteomes" id="UP000827974">
    <property type="component" value="Segment"/>
</dbReference>
<evidence type="ECO:0000313" key="2">
    <source>
        <dbReference type="Proteomes" id="UP000827974"/>
    </source>
</evidence>
<proteinExistence type="predicted"/>
<name>A0AAE7XQE9_9CAUD</name>
<dbReference type="EMBL" id="MZ443786">
    <property type="protein sequence ID" value="QZE59269.1"/>
    <property type="molecule type" value="Genomic_DNA"/>
</dbReference>
<reference evidence="1 2" key="1">
    <citation type="submission" date="2021-06" db="EMBL/GenBank/DDBJ databases">
        <title>Complete genome sequence of Erwinia phage pEa_SNUABM_2.</title>
        <authorList>
            <person name="Kim S.G."/>
            <person name="Park S.C."/>
        </authorList>
    </citation>
    <scope>NUCLEOTIDE SEQUENCE [LARGE SCALE GENOMIC DNA]</scope>
</reference>
<accession>A0AAE7XQE9</accession>